<dbReference type="RefSeq" id="WP_004342753.1">
    <property type="nucleotide sequence ID" value="NZ_AMXE01000077.1"/>
</dbReference>
<dbReference type="OrthoDB" id="6636366at2"/>
<dbReference type="Gene3D" id="1.25.40.600">
    <property type="match status" value="1"/>
</dbReference>
<protein>
    <submittedName>
        <fullName evidence="9">AmiS/UreI transporter</fullName>
    </submittedName>
</protein>
<keyword evidence="4" id="KW-1003">Cell membrane</keyword>
<dbReference type="STRING" id="1123367.GCA_000621305_03775"/>
<dbReference type="AlphaFoldDB" id="N6YSL0"/>
<feature type="transmembrane region" description="Helical" evidence="8">
    <location>
        <begin position="87"/>
        <end position="104"/>
    </location>
</feature>
<proteinExistence type="inferred from homology"/>
<accession>N6YSL0</accession>
<keyword evidence="10" id="KW-1185">Reference proteome</keyword>
<feature type="transmembrane region" description="Helical" evidence="8">
    <location>
        <begin position="30"/>
        <end position="51"/>
    </location>
</feature>
<name>N6YSL0_THAL4</name>
<feature type="transmembrane region" description="Helical" evidence="8">
    <location>
        <begin position="145"/>
        <end position="166"/>
    </location>
</feature>
<dbReference type="InterPro" id="IPR003211">
    <property type="entry name" value="AmiSUreI_transpt"/>
</dbReference>
<gene>
    <name evidence="9" type="ORF">C666_15475</name>
</gene>
<feature type="transmembrane region" description="Helical" evidence="8">
    <location>
        <begin position="116"/>
        <end position="138"/>
    </location>
</feature>
<feature type="transmembrane region" description="Helical" evidence="8">
    <location>
        <begin position="57"/>
        <end position="75"/>
    </location>
</feature>
<feature type="transmembrane region" description="Helical" evidence="8">
    <location>
        <begin position="6"/>
        <end position="23"/>
    </location>
</feature>
<dbReference type="GO" id="GO:0005886">
    <property type="term" value="C:plasma membrane"/>
    <property type="evidence" value="ECO:0007669"/>
    <property type="project" value="UniProtKB-SubCell"/>
</dbReference>
<dbReference type="Proteomes" id="UP000013232">
    <property type="component" value="Unassembled WGS sequence"/>
</dbReference>
<keyword evidence="7 8" id="KW-0472">Membrane</keyword>
<comment type="caution">
    <text evidence="9">The sequence shown here is derived from an EMBL/GenBank/DDBJ whole genome shotgun (WGS) entry which is preliminary data.</text>
</comment>
<evidence type="ECO:0000256" key="3">
    <source>
        <dbReference type="ARBA" id="ARBA00022448"/>
    </source>
</evidence>
<organism evidence="9 10">
    <name type="scientific">Thauera linaloolentis (strain DSM 12138 / JCM 21573 / CCUG 41526 / CIP 105981 / IAM 15112 / NBRC 102519 / 47Lol)</name>
    <dbReference type="NCBI Taxonomy" id="1123367"/>
    <lineage>
        <taxon>Bacteria</taxon>
        <taxon>Pseudomonadati</taxon>
        <taxon>Pseudomonadota</taxon>
        <taxon>Betaproteobacteria</taxon>
        <taxon>Rhodocyclales</taxon>
        <taxon>Zoogloeaceae</taxon>
        <taxon>Thauera</taxon>
    </lineage>
</organism>
<evidence type="ECO:0000256" key="6">
    <source>
        <dbReference type="ARBA" id="ARBA00022989"/>
    </source>
</evidence>
<dbReference type="CDD" id="cd13747">
    <property type="entry name" value="UreI_AmiS_like_1"/>
    <property type="match status" value="1"/>
</dbReference>
<dbReference type="eggNOG" id="ENOG50300RH">
    <property type="taxonomic scope" value="Bacteria"/>
</dbReference>
<keyword evidence="3" id="KW-0813">Transport</keyword>
<evidence type="ECO:0000313" key="9">
    <source>
        <dbReference type="EMBL" id="ENO85347.1"/>
    </source>
</evidence>
<dbReference type="EMBL" id="AMXE01000077">
    <property type="protein sequence ID" value="ENO85347.1"/>
    <property type="molecule type" value="Genomic_DNA"/>
</dbReference>
<comment type="subcellular location">
    <subcellularLocation>
        <location evidence="1">Cell membrane</location>
        <topology evidence="1">Multi-pass membrane protein</topology>
    </subcellularLocation>
</comment>
<evidence type="ECO:0000256" key="8">
    <source>
        <dbReference type="SAM" id="Phobius"/>
    </source>
</evidence>
<dbReference type="Pfam" id="PF02293">
    <property type="entry name" value="AmiS_UreI"/>
    <property type="match status" value="1"/>
</dbReference>
<evidence type="ECO:0000256" key="5">
    <source>
        <dbReference type="ARBA" id="ARBA00022692"/>
    </source>
</evidence>
<sequence>MLLGLSLFYVGAVLILNGLWMLGRISDREISVINLFAGGLTLLVALKLAFGEGADQASIKAAALSLLFSFTYLWVAFNRLTGADGRGLGWFSLFVALTAVPVAIDTLSIASSLWDWWLGASWAAWSLLWLLFFLLLALRKPVARLTAAMAIGQGVLTGWLPGYMLLTGAIR</sequence>
<reference evidence="9 10" key="1">
    <citation type="submission" date="2012-09" db="EMBL/GenBank/DDBJ databases">
        <title>Draft Genome Sequences of 6 Strains from Genus Thauera.</title>
        <authorList>
            <person name="Liu B."/>
            <person name="Shapleigh J.P."/>
            <person name="Frostegard A.H."/>
        </authorList>
    </citation>
    <scope>NUCLEOTIDE SEQUENCE [LARGE SCALE GENOMIC DNA]</scope>
    <source>
        <strain evidence="10">47Lol / DSM 12138</strain>
    </source>
</reference>
<evidence type="ECO:0000256" key="7">
    <source>
        <dbReference type="ARBA" id="ARBA00023136"/>
    </source>
</evidence>
<comment type="similarity">
    <text evidence="2">Belongs to the AmiS/UreI family.</text>
</comment>
<evidence type="ECO:0000256" key="1">
    <source>
        <dbReference type="ARBA" id="ARBA00004651"/>
    </source>
</evidence>
<keyword evidence="6 8" id="KW-1133">Transmembrane helix</keyword>
<evidence type="ECO:0000256" key="2">
    <source>
        <dbReference type="ARBA" id="ARBA00010068"/>
    </source>
</evidence>
<keyword evidence="5 8" id="KW-0812">Transmembrane</keyword>
<evidence type="ECO:0000313" key="10">
    <source>
        <dbReference type="Proteomes" id="UP000013232"/>
    </source>
</evidence>
<evidence type="ECO:0000256" key="4">
    <source>
        <dbReference type="ARBA" id="ARBA00022475"/>
    </source>
</evidence>
<dbReference type="InterPro" id="IPR038523">
    <property type="entry name" value="AmiSUreI_transpt_sf"/>
</dbReference>